<dbReference type="Proteomes" id="UP000595895">
    <property type="component" value="Chromosome"/>
</dbReference>
<evidence type="ECO:0000313" key="2">
    <source>
        <dbReference type="Proteomes" id="UP000595895"/>
    </source>
</evidence>
<dbReference type="EMBL" id="CP066802">
    <property type="protein sequence ID" value="QQM67730.1"/>
    <property type="molecule type" value="Genomic_DNA"/>
</dbReference>
<name>A0A7T7MA53_9ACTO</name>
<reference evidence="1 2" key="1">
    <citation type="submission" date="2020-12" db="EMBL/GenBank/DDBJ databases">
        <authorList>
            <person name="Zhou J."/>
        </authorList>
    </citation>
    <scope>NUCLEOTIDE SEQUENCE [LARGE SCALE GENOMIC DNA]</scope>
    <source>
        <strain evidence="1 2">CCUG 61299</strain>
    </source>
</reference>
<sequence>MYKVLVIGCGGSGAKTLAYMMDQLRADLAVFGIKEIPGCWQFLNVDTPLQEEEGQAVGSVSKQGGAYVACGVASGEYAVVDQALTERVQQGAPEGLRHLATWMPRHPRDVTFPVTVGAGQFRGIGRLLILSKLREVSHAVEAAMARMSSPESQEQAARVAAVVPGAGTVPDISAPPLVLVVSSMAGGSGASMTLDVCRLVAGANTTPAIDPQLISVFLYTAEAFGSVPAHLRAGMPGNTLAMLGEIVAAQAGAQGTTSRQDQSLYSLLGLSNQAGRAFKRVTPIGLKAGGSGAVFGDGTAEGVFRGMGRGLARYISSPAFRDYVSYDIANMVSVPNRQAVSWGVDPTDMVWSSFGYSSLSTGRDRYAEYASQRIARRAVDHLLDGFKLPGATTGDTQRLADLWRDRASLELNRLALPQPSTSTVLAGSQAVDQATVSWILSEQTSPTVNERTLRERAREVVGSLFSRKMAIQGGITPGDWIQTNERWLLSQEPQVTAELSRTAALMALNLSKELAQRLADNTRLDLAELGIPYALTVLTHLRQSGGVLAALADHLQAIGNADRTRPLAPPQGTMQKVRSLGNGTLGSEGLRGLDNELQAQLSEQVFYWLAAQVSQDLAPVVRDLAASAIKPLENVLNDARKVLEGARADKRSAFGVADVATDLYAAWPEEAPPGQVAAVPQRFATAHNEVVLMGVDTYAATFGVHVKEAAPVGARDETGRAYQAVVQQVVTGEWEQGAGDPSPADLLTVTASWVPQGLPGATQGSLPTPARYELRLRPADLLRRARAFVSRRGESFEAFTSQSLRGFLNDDTVGDHERDQRSQAVQAGLRRALEMARPLVEIDPQVYATLHNGDRPRLAFNFSQVPFRNQPVAGEFLDYLSHSDAFDTDLVVDNFNRSLGDDDVARVDVFGSYPRSLPVAYSGLLKSVAEAWDAATGSAGAREAFWRFRRARPLAGGLPMGDDERRALVRGWWAATLAGGISRDPWSQVNDQHSVRVWDRQEQEWVDFPAPMLTPPSQMIAPNAWLPAVLESSLLAYLRVSREGMAAFRPWAALRRWADDGANGHQERYGSQTPVETMLATLLGQGAVDGLTPVVDLTAATTPAERRTVLLAFVDAVCQDLEASYLPGAGKADEPGRWTNFRRRELVETAPLSVDLAAEMLAELQAVRQSLASVVPAGAAASPISFGGLEY</sequence>
<dbReference type="RefSeq" id="WP_200276682.1">
    <property type="nucleotide sequence ID" value="NZ_CP066802.1"/>
</dbReference>
<protein>
    <submittedName>
        <fullName evidence="1">Tubulin-like protein</fullName>
    </submittedName>
</protein>
<dbReference type="Pfam" id="PF13809">
    <property type="entry name" value="Tubulin_2"/>
    <property type="match status" value="1"/>
</dbReference>
<dbReference type="AlphaFoldDB" id="A0A7T7MA53"/>
<organism evidence="1 2">
    <name type="scientific">Actinomyces weissii</name>
    <dbReference type="NCBI Taxonomy" id="675090"/>
    <lineage>
        <taxon>Bacteria</taxon>
        <taxon>Bacillati</taxon>
        <taxon>Actinomycetota</taxon>
        <taxon>Actinomycetes</taxon>
        <taxon>Actinomycetales</taxon>
        <taxon>Actinomycetaceae</taxon>
        <taxon>Actinomyces</taxon>
    </lineage>
</organism>
<proteinExistence type="predicted"/>
<keyword evidence="2" id="KW-1185">Reference proteome</keyword>
<dbReference type="InterPro" id="IPR025904">
    <property type="entry name" value="Tubulin-like"/>
</dbReference>
<evidence type="ECO:0000313" key="1">
    <source>
        <dbReference type="EMBL" id="QQM67730.1"/>
    </source>
</evidence>
<accession>A0A7T7MA53</accession>
<gene>
    <name evidence="1" type="ORF">JG540_02280</name>
</gene>
<dbReference type="KEGG" id="awe:JG540_02280"/>